<comment type="caution">
    <text evidence="2">The sequence shown here is derived from an EMBL/GenBank/DDBJ whole genome shotgun (WGS) entry which is preliminary data.</text>
</comment>
<dbReference type="HOGENOM" id="CLU_2566266_0_0_10"/>
<gene>
    <name evidence="2" type="ORF">HMPREF9450_02018</name>
</gene>
<proteinExistence type="predicted"/>
<organism evidence="2 3">
    <name type="scientific">Alistipes indistinctus YIT 12060</name>
    <dbReference type="NCBI Taxonomy" id="742725"/>
    <lineage>
        <taxon>Bacteria</taxon>
        <taxon>Pseudomonadati</taxon>
        <taxon>Bacteroidota</taxon>
        <taxon>Bacteroidia</taxon>
        <taxon>Bacteroidales</taxon>
        <taxon>Rikenellaceae</taxon>
        <taxon>Alistipes</taxon>
    </lineage>
</organism>
<keyword evidence="3" id="KW-1185">Reference proteome</keyword>
<evidence type="ECO:0000256" key="1">
    <source>
        <dbReference type="SAM" id="SignalP"/>
    </source>
</evidence>
<accession>G5H8T2</accession>
<protein>
    <submittedName>
        <fullName evidence="2">Uncharacterized protein</fullName>
    </submittedName>
</protein>
<keyword evidence="1" id="KW-0732">Signal</keyword>
<dbReference type="Proteomes" id="UP000006008">
    <property type="component" value="Unassembled WGS sequence"/>
</dbReference>
<dbReference type="AlphaFoldDB" id="G5H8T2"/>
<evidence type="ECO:0000313" key="2">
    <source>
        <dbReference type="EMBL" id="EHB91969.1"/>
    </source>
</evidence>
<evidence type="ECO:0000313" key="3">
    <source>
        <dbReference type="Proteomes" id="UP000006008"/>
    </source>
</evidence>
<dbReference type="EMBL" id="ADLD01000013">
    <property type="protein sequence ID" value="EHB91969.1"/>
    <property type="molecule type" value="Genomic_DNA"/>
</dbReference>
<name>G5H8T2_9BACT</name>
<feature type="chain" id="PRO_5003477974" evidence="1">
    <location>
        <begin position="22"/>
        <end position="81"/>
    </location>
</feature>
<feature type="signal peptide" evidence="1">
    <location>
        <begin position="1"/>
        <end position="21"/>
    </location>
</feature>
<reference evidence="2 3" key="1">
    <citation type="submission" date="2011-08" db="EMBL/GenBank/DDBJ databases">
        <title>The Genome Sequence of Alistipes indistinctus YIT 12060.</title>
        <authorList>
            <consortium name="The Broad Institute Genome Sequencing Platform"/>
            <person name="Earl A."/>
            <person name="Ward D."/>
            <person name="Feldgarden M."/>
            <person name="Gevers D."/>
            <person name="Morotomi M."/>
            <person name="Young S.K."/>
            <person name="Zeng Q."/>
            <person name="Gargeya S."/>
            <person name="Fitzgerald M."/>
            <person name="Haas B."/>
            <person name="Abouelleil A."/>
            <person name="Alvarado L."/>
            <person name="Arachchi H.M."/>
            <person name="Berlin A."/>
            <person name="Brown A."/>
            <person name="Chapman S.B."/>
            <person name="Chen Z."/>
            <person name="Dunbar C."/>
            <person name="Freedman E."/>
            <person name="Gearin G."/>
            <person name="Gellesch M."/>
            <person name="Goldberg J."/>
            <person name="Griggs A."/>
            <person name="Gujja S."/>
            <person name="Heiman D."/>
            <person name="Howarth C."/>
            <person name="Larson L."/>
            <person name="Lui A."/>
            <person name="MacDonald P.J.P."/>
            <person name="Montmayeur A."/>
            <person name="Murphy C."/>
            <person name="Neiman D."/>
            <person name="Pearson M."/>
            <person name="Priest M."/>
            <person name="Roberts A."/>
            <person name="Saif S."/>
            <person name="Shea T."/>
            <person name="Shenoy N."/>
            <person name="Sisk P."/>
            <person name="Stolte C."/>
            <person name="Sykes S."/>
            <person name="Wortman J."/>
            <person name="Nusbaum C."/>
            <person name="Birren B."/>
        </authorList>
    </citation>
    <scope>NUCLEOTIDE SEQUENCE [LARGE SCALE GENOMIC DNA]</scope>
    <source>
        <strain evidence="2 3">YIT 12060</strain>
    </source>
</reference>
<sequence>MKKKALILMSFFAMAMTVALAQNPDKGNGTCPKAKTECCAKSCADKKCDLACTKDGKKACVKTGDCKATCQSKCTNGNAKK</sequence>